<dbReference type="Proteomes" id="UP000199391">
    <property type="component" value="Unassembled WGS sequence"/>
</dbReference>
<dbReference type="AlphaFoldDB" id="A0A1I7HMK9"/>
<reference evidence="3" key="1">
    <citation type="submission" date="2016-10" db="EMBL/GenBank/DDBJ databases">
        <authorList>
            <person name="Varghese N."/>
            <person name="Submissions S."/>
        </authorList>
    </citation>
    <scope>NUCLEOTIDE SEQUENCE [LARGE SCALE GENOMIC DNA]</scope>
    <source>
        <strain evidence="3">CGMCC 1.11014</strain>
    </source>
</reference>
<dbReference type="InterPro" id="IPR013216">
    <property type="entry name" value="Methyltransf_11"/>
</dbReference>
<name>A0A1I7HMK9_9BURK</name>
<feature type="domain" description="Methyltransferase type 11" evidence="1">
    <location>
        <begin position="5"/>
        <end position="95"/>
    </location>
</feature>
<dbReference type="GO" id="GO:0032259">
    <property type="term" value="P:methylation"/>
    <property type="evidence" value="ECO:0007669"/>
    <property type="project" value="UniProtKB-KW"/>
</dbReference>
<dbReference type="GO" id="GO:0008757">
    <property type="term" value="F:S-adenosylmethionine-dependent methyltransferase activity"/>
    <property type="evidence" value="ECO:0007669"/>
    <property type="project" value="InterPro"/>
</dbReference>
<sequence>MTKSLDMGCGTNPRNPFNAEELFGVDIADGLGPNVRKADLAIEPIPFDDDTFEFVSAYDFIEHLPRVVYAPHRRNSFIEFMNEVWRVMKMGGYFVSSTPCYPHQEAFMDPTHVNIITEMTFRAYFDNVNRWGQIYGFKGAFAILQHEVRGSHLFVIMQKVEVPPPKEAAAPPVPPGAPGAPV</sequence>
<dbReference type="InterPro" id="IPR029063">
    <property type="entry name" value="SAM-dependent_MTases_sf"/>
</dbReference>
<dbReference type="STRING" id="1035707.SAMN05216552_100651"/>
<accession>A0A1I7HMK9</accession>
<dbReference type="Gene3D" id="3.40.50.150">
    <property type="entry name" value="Vaccinia Virus protein VP39"/>
    <property type="match status" value="1"/>
</dbReference>
<evidence type="ECO:0000313" key="3">
    <source>
        <dbReference type="Proteomes" id="UP000199391"/>
    </source>
</evidence>
<keyword evidence="2" id="KW-0489">Methyltransferase</keyword>
<proteinExistence type="predicted"/>
<evidence type="ECO:0000313" key="2">
    <source>
        <dbReference type="EMBL" id="SFU61938.1"/>
    </source>
</evidence>
<protein>
    <submittedName>
        <fullName evidence="2">Methyltransferase domain-containing protein</fullName>
    </submittedName>
</protein>
<evidence type="ECO:0000259" key="1">
    <source>
        <dbReference type="Pfam" id="PF08241"/>
    </source>
</evidence>
<dbReference type="RefSeq" id="WP_093555064.1">
    <property type="nucleotide sequence ID" value="NZ_FPBO01000006.1"/>
</dbReference>
<dbReference type="EMBL" id="FPBO01000006">
    <property type="protein sequence ID" value="SFU61938.1"/>
    <property type="molecule type" value="Genomic_DNA"/>
</dbReference>
<dbReference type="SUPFAM" id="SSF53335">
    <property type="entry name" value="S-adenosyl-L-methionine-dependent methyltransferases"/>
    <property type="match status" value="1"/>
</dbReference>
<dbReference type="OrthoDB" id="9798249at2"/>
<organism evidence="2 3">
    <name type="scientific">Pseudoduganella namucuonensis</name>
    <dbReference type="NCBI Taxonomy" id="1035707"/>
    <lineage>
        <taxon>Bacteria</taxon>
        <taxon>Pseudomonadati</taxon>
        <taxon>Pseudomonadota</taxon>
        <taxon>Betaproteobacteria</taxon>
        <taxon>Burkholderiales</taxon>
        <taxon>Oxalobacteraceae</taxon>
        <taxon>Telluria group</taxon>
        <taxon>Pseudoduganella</taxon>
    </lineage>
</organism>
<dbReference type="Pfam" id="PF08241">
    <property type="entry name" value="Methyltransf_11"/>
    <property type="match status" value="1"/>
</dbReference>
<keyword evidence="2" id="KW-0808">Transferase</keyword>
<keyword evidence="3" id="KW-1185">Reference proteome</keyword>
<gene>
    <name evidence="2" type="ORF">SAMN05216552_100651</name>
</gene>